<feature type="transmembrane region" description="Helical" evidence="5">
    <location>
        <begin position="89"/>
        <end position="106"/>
    </location>
</feature>
<feature type="transmembrane region" description="Helical" evidence="5">
    <location>
        <begin position="118"/>
        <end position="136"/>
    </location>
</feature>
<dbReference type="Proteomes" id="UP000244912">
    <property type="component" value="Unassembled WGS sequence"/>
</dbReference>
<dbReference type="InterPro" id="IPR023352">
    <property type="entry name" value="MAPEG-like_dom_sf"/>
</dbReference>
<keyword evidence="3 5" id="KW-1133">Transmembrane helix</keyword>
<dbReference type="Gene3D" id="1.20.120.550">
    <property type="entry name" value="Membrane associated eicosanoid/glutathione metabolism-like domain"/>
    <property type="match status" value="1"/>
</dbReference>
<name>A0A2R8C1J7_9RHOB</name>
<gene>
    <name evidence="6" type="ORF">PAA8504_04145</name>
</gene>
<accession>A0A2R8C1J7</accession>
<evidence type="ECO:0000256" key="4">
    <source>
        <dbReference type="ARBA" id="ARBA00023136"/>
    </source>
</evidence>
<evidence type="ECO:0000256" key="1">
    <source>
        <dbReference type="ARBA" id="ARBA00004370"/>
    </source>
</evidence>
<evidence type="ECO:0008006" key="8">
    <source>
        <dbReference type="Google" id="ProtNLM"/>
    </source>
</evidence>
<dbReference type="GO" id="GO:0016020">
    <property type="term" value="C:membrane"/>
    <property type="evidence" value="ECO:0007669"/>
    <property type="project" value="UniProtKB-SubCell"/>
</dbReference>
<dbReference type="EMBL" id="ONZF01000016">
    <property type="protein sequence ID" value="SPJ26288.1"/>
    <property type="molecule type" value="Genomic_DNA"/>
</dbReference>
<dbReference type="Pfam" id="PF01124">
    <property type="entry name" value="MAPEG"/>
    <property type="match status" value="1"/>
</dbReference>
<reference evidence="6 7" key="1">
    <citation type="submission" date="2018-03" db="EMBL/GenBank/DDBJ databases">
        <authorList>
            <person name="Keele B.F."/>
        </authorList>
    </citation>
    <scope>NUCLEOTIDE SEQUENCE [LARGE SCALE GENOMIC DNA]</scope>
    <source>
        <strain evidence="6 7">CECT 8504</strain>
    </source>
</reference>
<evidence type="ECO:0000256" key="5">
    <source>
        <dbReference type="SAM" id="Phobius"/>
    </source>
</evidence>
<protein>
    <recommendedName>
        <fullName evidence="8">MAPEG family protein</fullName>
    </recommendedName>
</protein>
<dbReference type="SUPFAM" id="SSF161084">
    <property type="entry name" value="MAPEG domain-like"/>
    <property type="match status" value="1"/>
</dbReference>
<keyword evidence="7" id="KW-1185">Reference proteome</keyword>
<evidence type="ECO:0000313" key="6">
    <source>
        <dbReference type="EMBL" id="SPJ26288.1"/>
    </source>
</evidence>
<keyword evidence="2 5" id="KW-0812">Transmembrane</keyword>
<dbReference type="PANTHER" id="PTHR35371">
    <property type="entry name" value="INNER MEMBRANE PROTEIN"/>
    <property type="match status" value="1"/>
</dbReference>
<organism evidence="6 7">
    <name type="scientific">Palleronia abyssalis</name>
    <dbReference type="NCBI Taxonomy" id="1501240"/>
    <lineage>
        <taxon>Bacteria</taxon>
        <taxon>Pseudomonadati</taxon>
        <taxon>Pseudomonadota</taxon>
        <taxon>Alphaproteobacteria</taxon>
        <taxon>Rhodobacterales</taxon>
        <taxon>Roseobacteraceae</taxon>
        <taxon>Palleronia</taxon>
    </lineage>
</organism>
<dbReference type="InterPro" id="IPR001129">
    <property type="entry name" value="Membr-assoc_MAPEG"/>
</dbReference>
<evidence type="ECO:0000313" key="7">
    <source>
        <dbReference type="Proteomes" id="UP000244912"/>
    </source>
</evidence>
<comment type="subcellular location">
    <subcellularLocation>
        <location evidence="1">Membrane</location>
    </subcellularLocation>
</comment>
<dbReference type="AlphaFoldDB" id="A0A2R8C1J7"/>
<sequence>MMTHELLVLTLAGLLQAVQLILYAVPANLELGPGKTMSPRDPERLSKPLAEQVSARTGRLSRAYQNHNEALLLFAIATAVTVISDQSNWFTAACAWVYLGARILYIPAYANGWVPGRSIVFGIGWLATILMLLAALI</sequence>
<evidence type="ECO:0000256" key="3">
    <source>
        <dbReference type="ARBA" id="ARBA00022989"/>
    </source>
</evidence>
<keyword evidence="4 5" id="KW-0472">Membrane</keyword>
<evidence type="ECO:0000256" key="2">
    <source>
        <dbReference type="ARBA" id="ARBA00022692"/>
    </source>
</evidence>
<dbReference type="PANTHER" id="PTHR35371:SF1">
    <property type="entry name" value="BLR7753 PROTEIN"/>
    <property type="match status" value="1"/>
</dbReference>
<proteinExistence type="predicted"/>